<dbReference type="GO" id="GO:0034472">
    <property type="term" value="P:snRNA 3'-end processing"/>
    <property type="evidence" value="ECO:0007669"/>
    <property type="project" value="TreeGrafter"/>
</dbReference>
<name>A0A163JVK4_ABSGL</name>
<dbReference type="InterPro" id="IPR027074">
    <property type="entry name" value="Integrator_9su"/>
</dbReference>
<evidence type="ECO:0000313" key="6">
    <source>
        <dbReference type="Proteomes" id="UP000078561"/>
    </source>
</evidence>
<evidence type="ECO:0000313" key="5">
    <source>
        <dbReference type="EMBL" id="SAM03794.1"/>
    </source>
</evidence>
<gene>
    <name evidence="5" type="primary">ABSGL_09648.1 scaffold 11583</name>
</gene>
<dbReference type="STRING" id="4829.A0A163JVK4"/>
<feature type="compositionally biased region" description="Acidic residues" evidence="3">
    <location>
        <begin position="25"/>
        <end position="34"/>
    </location>
</feature>
<keyword evidence="6" id="KW-1185">Reference proteome</keyword>
<evidence type="ECO:0000256" key="2">
    <source>
        <dbReference type="ARBA" id="ARBA00023242"/>
    </source>
</evidence>
<proteinExistence type="predicted"/>
<dbReference type="AlphaFoldDB" id="A0A163JVK4"/>
<dbReference type="PANTHER" id="PTHR46094">
    <property type="entry name" value="INTEGRATOR COMPLEX SUBUNIT 9"/>
    <property type="match status" value="1"/>
</dbReference>
<accession>A0A163JVK4</accession>
<organism evidence="5">
    <name type="scientific">Absidia glauca</name>
    <name type="common">Pin mould</name>
    <dbReference type="NCBI Taxonomy" id="4829"/>
    <lineage>
        <taxon>Eukaryota</taxon>
        <taxon>Fungi</taxon>
        <taxon>Fungi incertae sedis</taxon>
        <taxon>Mucoromycota</taxon>
        <taxon>Mucoromycotina</taxon>
        <taxon>Mucoromycetes</taxon>
        <taxon>Mucorales</taxon>
        <taxon>Cunninghamellaceae</taxon>
        <taxon>Absidia</taxon>
    </lineage>
</organism>
<comment type="subcellular location">
    <subcellularLocation>
        <location evidence="1">Nucleus</location>
    </subcellularLocation>
</comment>
<dbReference type="EMBL" id="LT554300">
    <property type="protein sequence ID" value="SAM03794.1"/>
    <property type="molecule type" value="Genomic_DNA"/>
</dbReference>
<dbReference type="OrthoDB" id="5600060at2759"/>
<evidence type="ECO:0000256" key="3">
    <source>
        <dbReference type="SAM" id="MobiDB-lite"/>
    </source>
</evidence>
<dbReference type="Proteomes" id="UP000078561">
    <property type="component" value="Unassembled WGS sequence"/>
</dbReference>
<dbReference type="InterPro" id="IPR001279">
    <property type="entry name" value="Metallo-B-lactamas"/>
</dbReference>
<dbReference type="SUPFAM" id="SSF56281">
    <property type="entry name" value="Metallo-hydrolase/oxidoreductase"/>
    <property type="match status" value="1"/>
</dbReference>
<keyword evidence="2" id="KW-0539">Nucleus</keyword>
<protein>
    <recommendedName>
        <fullName evidence="4">Metallo-beta-lactamase domain-containing protein</fullName>
    </recommendedName>
</protein>
<dbReference type="Gene3D" id="3.60.15.10">
    <property type="entry name" value="Ribonuclease Z/Hydroxyacylglutathione hydrolase-like"/>
    <property type="match status" value="1"/>
</dbReference>
<evidence type="ECO:0000256" key="1">
    <source>
        <dbReference type="ARBA" id="ARBA00004123"/>
    </source>
</evidence>
<dbReference type="InParanoid" id="A0A163JVK4"/>
<reference evidence="5" key="1">
    <citation type="submission" date="2016-04" db="EMBL/GenBank/DDBJ databases">
        <authorList>
            <person name="Evans L.H."/>
            <person name="Alamgir A."/>
            <person name="Owens N."/>
            <person name="Weber N.D."/>
            <person name="Virtaneva K."/>
            <person name="Barbian K."/>
            <person name="Babar A."/>
            <person name="Rosenke K."/>
        </authorList>
    </citation>
    <scope>NUCLEOTIDE SEQUENCE [LARGE SCALE GENOMIC DNA]</scope>
    <source>
        <strain evidence="5">CBS 101.48</strain>
    </source>
</reference>
<feature type="domain" description="Metallo-beta-lactamase" evidence="4">
    <location>
        <begin position="83"/>
        <end position="212"/>
    </location>
</feature>
<dbReference type="InterPro" id="IPR036866">
    <property type="entry name" value="RibonucZ/Hydroxyglut_hydro"/>
</dbReference>
<dbReference type="GO" id="GO:0032039">
    <property type="term" value="C:integrator complex"/>
    <property type="evidence" value="ECO:0007669"/>
    <property type="project" value="InterPro"/>
</dbReference>
<sequence>MKQHTILVNCPLKTRHVRQDPPDNNGDDEDDELADYTTPLDNVLAPYHPLAKQAARYSTDTTYQEQPSSFTWSRMIALDGVDITTIDVILLTQYEHLLGLPYLTEYLGYQGKIVATEPTIEFARQRMEELVHYRSVPGAAAPTMTMDGDDLTMDWQSIYTLKDIASCIEKIQPVRYNERMSLFSTLHVMAYSSGYSLGSSNWLIETSMKKIAVLSASSSRTELHPALLDHSLLHSADVILVSGISSKDVDDPLMTIHPPPAYERQVNKVLSHIAGTLGARHNVILPIEITSGLVYDLIWMIHSHLRSLGMELGPESHQIPMYMISPVAEQSLQYANICGEWMTPEYQEQLWRPNVPLPHGELMKSRALTTFTTMAAIPLSKTKDLRSSPCLVFTGDHQVLSHGALDWFIQNWGTDANNLCLFTDANLSQDQLHQYDKVDMTVLHLPLDTRLTIKQVLDLIRLHWRTVTTKHLILPRSPSTSSNENLHGLHNAHTQLYSPGEMISIDLDFEWEHVSISSELARDVKPVNVPWMATTTTTKRMAPIVGDLQVYNNQLVLHRMTSHLDTNLALMSSSTRLHTHQLNSTNIAYLRDRLHKIGIDDITTEQADQCLILTFPSSSSPSLALNRLEVYPNQVVIKAVDEESRVLIGNALIDGQ</sequence>
<dbReference type="PANTHER" id="PTHR46094:SF1">
    <property type="entry name" value="INTEGRATOR COMPLEX SUBUNIT 9"/>
    <property type="match status" value="1"/>
</dbReference>
<evidence type="ECO:0000259" key="4">
    <source>
        <dbReference type="Pfam" id="PF16661"/>
    </source>
</evidence>
<dbReference type="Gene3D" id="3.40.50.10890">
    <property type="match status" value="1"/>
</dbReference>
<feature type="region of interest" description="Disordered" evidence="3">
    <location>
        <begin position="12"/>
        <end position="34"/>
    </location>
</feature>
<dbReference type="Pfam" id="PF16661">
    <property type="entry name" value="Lactamase_B_6"/>
    <property type="match status" value="1"/>
</dbReference>